<feature type="chain" id="PRO_5020797088" evidence="1">
    <location>
        <begin position="21"/>
        <end position="517"/>
    </location>
</feature>
<organism evidence="2 3">
    <name type="scientific">Fusarium oxysporum f. sp. narcissi</name>
    <dbReference type="NCBI Taxonomy" id="451672"/>
    <lineage>
        <taxon>Eukaryota</taxon>
        <taxon>Fungi</taxon>
        <taxon>Dikarya</taxon>
        <taxon>Ascomycota</taxon>
        <taxon>Pezizomycotina</taxon>
        <taxon>Sordariomycetes</taxon>
        <taxon>Hypocreomycetidae</taxon>
        <taxon>Hypocreales</taxon>
        <taxon>Nectriaceae</taxon>
        <taxon>Fusarium</taxon>
        <taxon>Fusarium oxysporum species complex</taxon>
    </lineage>
</organism>
<feature type="signal peptide" evidence="1">
    <location>
        <begin position="1"/>
        <end position="20"/>
    </location>
</feature>
<dbReference type="EMBL" id="MQTW01000528">
    <property type="protein sequence ID" value="RYC79740.1"/>
    <property type="molecule type" value="Genomic_DNA"/>
</dbReference>
<evidence type="ECO:0000313" key="2">
    <source>
        <dbReference type="EMBL" id="RYC79740.1"/>
    </source>
</evidence>
<dbReference type="Proteomes" id="UP000290540">
    <property type="component" value="Unassembled WGS sequence"/>
</dbReference>
<protein>
    <submittedName>
        <fullName evidence="2">Uncharacterized protein</fullName>
    </submittedName>
</protein>
<sequence>MLSTVSQCLAALALVNVGVAHTIPDGFLITHRSELKRESKVPVVFNQTDPVLMCESTFGDSAEQNADLWYGTAADYELDYFISRNNPDDRNKENMHEPGTGKGWFEKLKQTVFDADGEMPNCAQAGSGTCHVSSQVCYNLLRGVNPADPDGPKTGYKNARAYWILKSVETLHGVFGKIHEELVQNSAINASLRLDMIKEDFSPPPETYDDIWENLATSISFAGAYGIPNSGIFGFASGVLAIIEAFAQKEPEKPDGMTDLNEIVSTYFSGLSTTIQNILKDALGYGDQRNLPASTLTRTDGNVNQAAMFFEEGKWLFTNDDAMGSELDNIIKQSGSFVEQRLVMQAITRKNNFILIWDSRYGEPITEKYCKKRKDAYKTAIWKGDFEGGKCVELLSEPDGPAGSAWPDTNCDITGSDMEPCHREPRRPTKDWMNKATDKYGVDMKMVIDSAIECAFNDPQEPDFKSVEVGGGVPHCFFNLPVKRGKWVLGNRVARHPETHEKFKMSKWESLDEVYKT</sequence>
<evidence type="ECO:0000256" key="1">
    <source>
        <dbReference type="SAM" id="SignalP"/>
    </source>
</evidence>
<evidence type="ECO:0000313" key="3">
    <source>
        <dbReference type="Proteomes" id="UP000290540"/>
    </source>
</evidence>
<name>A0A4Q2V0Y0_FUSOX</name>
<proteinExistence type="predicted"/>
<keyword evidence="1" id="KW-0732">Signal</keyword>
<accession>A0A4Q2V0Y0</accession>
<comment type="caution">
    <text evidence="2">The sequence shown here is derived from an EMBL/GenBank/DDBJ whole genome shotgun (WGS) entry which is preliminary data.</text>
</comment>
<gene>
    <name evidence="2" type="ORF">BFJ63_vAg17380</name>
</gene>
<reference evidence="2 3" key="1">
    <citation type="submission" date="2016-12" db="EMBL/GenBank/DDBJ databases">
        <title>Draft genome sequence of Fusarium oxysporum causing rot on Narcissus.</title>
        <authorList>
            <person name="Armitage A.D."/>
            <person name="Taylor A."/>
            <person name="Clarkson J.P."/>
            <person name="Harrison R.J."/>
            <person name="Jackson A.C."/>
        </authorList>
    </citation>
    <scope>NUCLEOTIDE SEQUENCE [LARGE SCALE GENOMIC DNA]</scope>
    <source>
        <strain evidence="2 3">N139</strain>
    </source>
</reference>
<dbReference type="AlphaFoldDB" id="A0A4Q2V0Y0"/>